<name>A0A0B0N7W0_GOSAR</name>
<feature type="compositionally biased region" description="Basic and acidic residues" evidence="1">
    <location>
        <begin position="1"/>
        <end position="11"/>
    </location>
</feature>
<dbReference type="Proteomes" id="UP000032142">
    <property type="component" value="Unassembled WGS sequence"/>
</dbReference>
<protein>
    <submittedName>
        <fullName evidence="2">Uncharacterized protein</fullName>
    </submittedName>
</protein>
<sequence>MRNEPKTEKIGQRMKPTWPGLPQWSDHTPVSFWQGVSHGRVPAEPKFTPIRKRPILRALRHSKDYLNT</sequence>
<organism evidence="2 3">
    <name type="scientific">Gossypium arboreum</name>
    <name type="common">Tree cotton</name>
    <name type="synonym">Gossypium nanking</name>
    <dbReference type="NCBI Taxonomy" id="29729"/>
    <lineage>
        <taxon>Eukaryota</taxon>
        <taxon>Viridiplantae</taxon>
        <taxon>Streptophyta</taxon>
        <taxon>Embryophyta</taxon>
        <taxon>Tracheophyta</taxon>
        <taxon>Spermatophyta</taxon>
        <taxon>Magnoliopsida</taxon>
        <taxon>eudicotyledons</taxon>
        <taxon>Gunneridae</taxon>
        <taxon>Pentapetalae</taxon>
        <taxon>rosids</taxon>
        <taxon>malvids</taxon>
        <taxon>Malvales</taxon>
        <taxon>Malvaceae</taxon>
        <taxon>Malvoideae</taxon>
        <taxon>Gossypium</taxon>
    </lineage>
</organism>
<comment type="caution">
    <text evidence="2">The sequence shown here is derived from an EMBL/GenBank/DDBJ whole genome shotgun (WGS) entry which is preliminary data.</text>
</comment>
<keyword evidence="3" id="KW-1185">Reference proteome</keyword>
<evidence type="ECO:0000256" key="1">
    <source>
        <dbReference type="SAM" id="MobiDB-lite"/>
    </source>
</evidence>
<dbReference type="AlphaFoldDB" id="A0A0B0N7W0"/>
<evidence type="ECO:0000313" key="2">
    <source>
        <dbReference type="EMBL" id="KHG07934.1"/>
    </source>
</evidence>
<proteinExistence type="predicted"/>
<accession>A0A0B0N7W0</accession>
<dbReference type="EMBL" id="JRRC01485544">
    <property type="protein sequence ID" value="KHG07934.1"/>
    <property type="molecule type" value="Genomic_DNA"/>
</dbReference>
<feature type="region of interest" description="Disordered" evidence="1">
    <location>
        <begin position="1"/>
        <end position="23"/>
    </location>
</feature>
<reference evidence="3" key="1">
    <citation type="submission" date="2014-09" db="EMBL/GenBank/DDBJ databases">
        <authorList>
            <person name="Mudge J."/>
            <person name="Ramaraj T."/>
            <person name="Lindquist I.E."/>
            <person name="Bharti A.K."/>
            <person name="Sundararajan A."/>
            <person name="Cameron C.T."/>
            <person name="Woodward J.E."/>
            <person name="May G.D."/>
            <person name="Brubaker C."/>
            <person name="Broadhvest J."/>
            <person name="Wilkins T.A."/>
        </authorList>
    </citation>
    <scope>NUCLEOTIDE SEQUENCE</scope>
    <source>
        <strain evidence="3">cv. AKA8401</strain>
    </source>
</reference>
<gene>
    <name evidence="2" type="ORF">F383_34913</name>
</gene>
<evidence type="ECO:0000313" key="3">
    <source>
        <dbReference type="Proteomes" id="UP000032142"/>
    </source>
</evidence>